<dbReference type="InterPro" id="IPR016024">
    <property type="entry name" value="ARM-type_fold"/>
</dbReference>
<dbReference type="Proteomes" id="UP000448867">
    <property type="component" value="Unassembled WGS sequence"/>
</dbReference>
<dbReference type="InterPro" id="IPR011989">
    <property type="entry name" value="ARM-like"/>
</dbReference>
<evidence type="ECO:0000256" key="1">
    <source>
        <dbReference type="SAM" id="Phobius"/>
    </source>
</evidence>
<dbReference type="OrthoDB" id="2112914at2"/>
<accession>A0A7X2LY10</accession>
<dbReference type="AlphaFoldDB" id="A0A7X2LY10"/>
<dbReference type="EMBL" id="WKKI01000027">
    <property type="protein sequence ID" value="MRX73115.1"/>
    <property type="molecule type" value="Genomic_DNA"/>
</dbReference>
<dbReference type="RefSeq" id="WP_154308459.1">
    <property type="nucleotide sequence ID" value="NZ_WKKI01000027.1"/>
</dbReference>
<evidence type="ECO:0000313" key="2">
    <source>
        <dbReference type="EMBL" id="MRX73115.1"/>
    </source>
</evidence>
<keyword evidence="1" id="KW-0812">Transmembrane</keyword>
<dbReference type="SUPFAM" id="SSF48371">
    <property type="entry name" value="ARM repeat"/>
    <property type="match status" value="1"/>
</dbReference>
<dbReference type="Gene3D" id="1.25.10.10">
    <property type="entry name" value="Leucine-rich Repeat Variant"/>
    <property type="match status" value="1"/>
</dbReference>
<feature type="transmembrane region" description="Helical" evidence="1">
    <location>
        <begin position="6"/>
        <end position="29"/>
    </location>
</feature>
<sequence>MEMIDLADLFTIFLFSLLLLFVLFGYLVIHKAYKIRFKRRVSFSKEKYRLPLYHFLSEGTVSKVIIPHSRFSLIAASELLNEYSQVLEGEKVRNRMRAYAEKHLSSWILKQLHSRRWSLRMNSLYMIEDLRLNFTQEIEKHYLSRRLTAAEEVLLLKISADRNDPQLLEKLQHPKYQLSDFSYLSIFEHLQEDQFSVFAERFDALPLQLKCVVLEVIGQRQLFDYHGLLVNMLNSEESELRVRALKSIGETGLLVEEEKLLPFFSSAMWLERLMAAKVVNSLKLISFSDVLADLMSDEEYLVRSEAAGALSRFHGGTDILRRVAENSQDPFARDMAAEWLKKERMDYAD</sequence>
<protein>
    <recommendedName>
        <fullName evidence="4">HEAT repeat domain-containing protein</fullName>
    </recommendedName>
</protein>
<organism evidence="2 3">
    <name type="scientific">Metabacillus lacus</name>
    <dbReference type="NCBI Taxonomy" id="1983721"/>
    <lineage>
        <taxon>Bacteria</taxon>
        <taxon>Bacillati</taxon>
        <taxon>Bacillota</taxon>
        <taxon>Bacilli</taxon>
        <taxon>Bacillales</taxon>
        <taxon>Bacillaceae</taxon>
        <taxon>Metabacillus</taxon>
    </lineage>
</organism>
<reference evidence="2 3" key="1">
    <citation type="submission" date="2019-11" db="EMBL/GenBank/DDBJ databases">
        <title>Bacillus lacus genome.</title>
        <authorList>
            <person name="Allen C.J."/>
            <person name="Newman J.D."/>
        </authorList>
    </citation>
    <scope>NUCLEOTIDE SEQUENCE [LARGE SCALE GENOMIC DNA]</scope>
    <source>
        <strain evidence="2 3">KCTC 33946</strain>
    </source>
</reference>
<name>A0A7X2LY10_9BACI</name>
<evidence type="ECO:0000313" key="3">
    <source>
        <dbReference type="Proteomes" id="UP000448867"/>
    </source>
</evidence>
<comment type="caution">
    <text evidence="2">The sequence shown here is derived from an EMBL/GenBank/DDBJ whole genome shotgun (WGS) entry which is preliminary data.</text>
</comment>
<keyword evidence="1" id="KW-0472">Membrane</keyword>
<keyword evidence="3" id="KW-1185">Reference proteome</keyword>
<proteinExistence type="predicted"/>
<gene>
    <name evidence="2" type="ORF">GJU40_13280</name>
</gene>
<keyword evidence="1" id="KW-1133">Transmembrane helix</keyword>
<evidence type="ECO:0008006" key="4">
    <source>
        <dbReference type="Google" id="ProtNLM"/>
    </source>
</evidence>